<dbReference type="InterPro" id="IPR013325">
    <property type="entry name" value="RNA_pol_sigma_r2"/>
</dbReference>
<feature type="domain" description="RNA polymerase sigma factor 70 region 4 type 2" evidence="6">
    <location>
        <begin position="126"/>
        <end position="178"/>
    </location>
</feature>
<dbReference type="GO" id="GO:0006352">
    <property type="term" value="P:DNA-templated transcription initiation"/>
    <property type="evidence" value="ECO:0007669"/>
    <property type="project" value="InterPro"/>
</dbReference>
<proteinExistence type="inferred from homology"/>
<dbReference type="Gene3D" id="1.10.10.10">
    <property type="entry name" value="Winged helix-like DNA-binding domain superfamily/Winged helix DNA-binding domain"/>
    <property type="match status" value="1"/>
</dbReference>
<keyword evidence="8" id="KW-1185">Reference proteome</keyword>
<accession>A0A1M5BWC3</accession>
<feature type="domain" description="RNA polymerase sigma-70 region 2" evidence="5">
    <location>
        <begin position="34"/>
        <end position="98"/>
    </location>
</feature>
<dbReference type="Gene3D" id="1.10.1740.10">
    <property type="match status" value="1"/>
</dbReference>
<comment type="similarity">
    <text evidence="1">Belongs to the sigma-70 factor family. ECF subfamily.</text>
</comment>
<sequence length="188" mass="21447">MTAPGDEQQGMEAALADIGERLNRGEPEALEDAYRTLGPLVMSYLGRYVPQPDIQDVMQRVFYELWRVHERFDPQQSLRAWTLGIARKRAIDHLRKRRDVVVPLDSMREITGDDGREIAERLVWADEVRAALDQLPDVQREVIELAYFESYTQTEISAALDVPLGTVKTRTARGLQRLAGLLESTRGR</sequence>
<dbReference type="STRING" id="1206085.SAMN05443575_0014"/>
<dbReference type="PANTHER" id="PTHR43133">
    <property type="entry name" value="RNA POLYMERASE ECF-TYPE SIGMA FACTO"/>
    <property type="match status" value="1"/>
</dbReference>
<dbReference type="Proteomes" id="UP000186132">
    <property type="component" value="Unassembled WGS sequence"/>
</dbReference>
<evidence type="ECO:0000259" key="5">
    <source>
        <dbReference type="Pfam" id="PF04542"/>
    </source>
</evidence>
<dbReference type="InterPro" id="IPR014284">
    <property type="entry name" value="RNA_pol_sigma-70_dom"/>
</dbReference>
<evidence type="ECO:0000256" key="4">
    <source>
        <dbReference type="ARBA" id="ARBA00023163"/>
    </source>
</evidence>
<evidence type="ECO:0000256" key="3">
    <source>
        <dbReference type="ARBA" id="ARBA00023082"/>
    </source>
</evidence>
<dbReference type="Pfam" id="PF08281">
    <property type="entry name" value="Sigma70_r4_2"/>
    <property type="match status" value="1"/>
</dbReference>
<evidence type="ECO:0000256" key="1">
    <source>
        <dbReference type="ARBA" id="ARBA00010641"/>
    </source>
</evidence>
<evidence type="ECO:0000256" key="2">
    <source>
        <dbReference type="ARBA" id="ARBA00023015"/>
    </source>
</evidence>
<name>A0A1M5BWC3_9ACTN</name>
<dbReference type="InterPro" id="IPR007627">
    <property type="entry name" value="RNA_pol_sigma70_r2"/>
</dbReference>
<organism evidence="7 8">
    <name type="scientific">Jatrophihabitans endophyticus</name>
    <dbReference type="NCBI Taxonomy" id="1206085"/>
    <lineage>
        <taxon>Bacteria</taxon>
        <taxon>Bacillati</taxon>
        <taxon>Actinomycetota</taxon>
        <taxon>Actinomycetes</taxon>
        <taxon>Jatrophihabitantales</taxon>
        <taxon>Jatrophihabitantaceae</taxon>
        <taxon>Jatrophihabitans</taxon>
    </lineage>
</organism>
<keyword evidence="3" id="KW-0731">Sigma factor</keyword>
<keyword evidence="2" id="KW-0805">Transcription regulation</keyword>
<dbReference type="GO" id="GO:0016987">
    <property type="term" value="F:sigma factor activity"/>
    <property type="evidence" value="ECO:0007669"/>
    <property type="project" value="UniProtKB-KW"/>
</dbReference>
<dbReference type="InterPro" id="IPR013249">
    <property type="entry name" value="RNA_pol_sigma70_r4_t2"/>
</dbReference>
<dbReference type="AlphaFoldDB" id="A0A1M5BWC3"/>
<gene>
    <name evidence="7" type="ORF">SAMN05443575_0014</name>
</gene>
<dbReference type="EMBL" id="FQVU01000001">
    <property type="protein sequence ID" value="SHF46725.1"/>
    <property type="molecule type" value="Genomic_DNA"/>
</dbReference>
<dbReference type="CDD" id="cd06171">
    <property type="entry name" value="Sigma70_r4"/>
    <property type="match status" value="1"/>
</dbReference>
<evidence type="ECO:0000259" key="6">
    <source>
        <dbReference type="Pfam" id="PF08281"/>
    </source>
</evidence>
<dbReference type="GO" id="GO:0003677">
    <property type="term" value="F:DNA binding"/>
    <property type="evidence" value="ECO:0007669"/>
    <property type="project" value="InterPro"/>
</dbReference>
<evidence type="ECO:0000313" key="7">
    <source>
        <dbReference type="EMBL" id="SHF46725.1"/>
    </source>
</evidence>
<dbReference type="NCBIfam" id="TIGR02937">
    <property type="entry name" value="sigma70-ECF"/>
    <property type="match status" value="1"/>
</dbReference>
<dbReference type="InterPro" id="IPR036388">
    <property type="entry name" value="WH-like_DNA-bd_sf"/>
</dbReference>
<dbReference type="Pfam" id="PF04542">
    <property type="entry name" value="Sigma70_r2"/>
    <property type="match status" value="1"/>
</dbReference>
<reference evidence="7 8" key="1">
    <citation type="submission" date="2016-11" db="EMBL/GenBank/DDBJ databases">
        <authorList>
            <person name="Jaros S."/>
            <person name="Januszkiewicz K."/>
            <person name="Wedrychowicz H."/>
        </authorList>
    </citation>
    <scope>NUCLEOTIDE SEQUENCE [LARGE SCALE GENOMIC DNA]</scope>
    <source>
        <strain evidence="7 8">DSM 45627</strain>
    </source>
</reference>
<dbReference type="InterPro" id="IPR039425">
    <property type="entry name" value="RNA_pol_sigma-70-like"/>
</dbReference>
<evidence type="ECO:0000313" key="8">
    <source>
        <dbReference type="Proteomes" id="UP000186132"/>
    </source>
</evidence>
<dbReference type="SUPFAM" id="SSF88946">
    <property type="entry name" value="Sigma2 domain of RNA polymerase sigma factors"/>
    <property type="match status" value="1"/>
</dbReference>
<dbReference type="SUPFAM" id="SSF88659">
    <property type="entry name" value="Sigma3 and sigma4 domains of RNA polymerase sigma factors"/>
    <property type="match status" value="1"/>
</dbReference>
<keyword evidence="4" id="KW-0804">Transcription</keyword>
<protein>
    <submittedName>
        <fullName evidence="7">RNA polymerase sigma-70 factor, ECF subfamily</fullName>
    </submittedName>
</protein>
<dbReference type="InterPro" id="IPR013324">
    <property type="entry name" value="RNA_pol_sigma_r3/r4-like"/>
</dbReference>
<dbReference type="PANTHER" id="PTHR43133:SF62">
    <property type="entry name" value="RNA POLYMERASE SIGMA FACTOR SIGZ"/>
    <property type="match status" value="1"/>
</dbReference>